<reference evidence="1" key="1">
    <citation type="journal article" date="2012" name="PLoS ONE">
        <title>Gene sets for utilization of primary and secondary nutrition supplies in the distal gut of endangered iberian lynx.</title>
        <authorList>
            <person name="Alcaide M."/>
            <person name="Messina E."/>
            <person name="Richter M."/>
            <person name="Bargiela R."/>
            <person name="Peplies J."/>
            <person name="Huws S.A."/>
            <person name="Newbold C.J."/>
            <person name="Golyshin P.N."/>
            <person name="Simon M.A."/>
            <person name="Lopez G."/>
            <person name="Yakimov M.M."/>
            <person name="Ferrer M."/>
        </authorList>
    </citation>
    <scope>NUCLEOTIDE SEQUENCE</scope>
</reference>
<dbReference type="EMBL" id="AMCI01009345">
    <property type="protein sequence ID" value="EJW89661.1"/>
    <property type="molecule type" value="Genomic_DNA"/>
</dbReference>
<comment type="caution">
    <text evidence="1">The sequence shown here is derived from an EMBL/GenBank/DDBJ whole genome shotgun (WGS) entry which is preliminary data.</text>
</comment>
<organism evidence="1">
    <name type="scientific">gut metagenome</name>
    <dbReference type="NCBI Taxonomy" id="749906"/>
    <lineage>
        <taxon>unclassified sequences</taxon>
        <taxon>metagenomes</taxon>
        <taxon>organismal metagenomes</taxon>
    </lineage>
</organism>
<dbReference type="AlphaFoldDB" id="J9F434"/>
<sequence>MESFFNIDRETGEYKRSPEEVEQELKQSLIDAINRVLFDSEAEDKGTAFNAIIDCYVLHEQHVPSESAPYTIFGTKEANLIEVVFPKTEASPGRVFHFDREWCIEQAKYFAGSVPQLMVSAILPTAYGDVELYGYIDYLKKDIVYDAKTTSKYEFGKYKNGWQRHVYPYCLIASGQMDHVAAFEYTAYQLKGGTNRTPLISGTQYPEVYTYNHEQTIKALTAHVEMFIEFLEANRELITDKKIFGLI</sequence>
<accession>J9F434</accession>
<name>J9F434_9ZZZZ</name>
<protein>
    <submittedName>
        <fullName evidence="1">Uncharacterized protein</fullName>
    </submittedName>
</protein>
<evidence type="ECO:0000313" key="1">
    <source>
        <dbReference type="EMBL" id="EJW89661.1"/>
    </source>
</evidence>
<gene>
    <name evidence="1" type="ORF">EVA_22261</name>
</gene>
<proteinExistence type="predicted"/>